<dbReference type="EMBL" id="JASCIQ010000008">
    <property type="protein sequence ID" value="MDI3404109.1"/>
    <property type="molecule type" value="Genomic_DNA"/>
</dbReference>
<dbReference type="NCBIfam" id="TIGR00247">
    <property type="entry name" value="endolytic transglycosylase MltG"/>
    <property type="match status" value="1"/>
</dbReference>
<evidence type="ECO:0000256" key="1">
    <source>
        <dbReference type="ARBA" id="ARBA00022475"/>
    </source>
</evidence>
<comment type="function">
    <text evidence="7">Functions as a peptidoglycan terminase that cleaves nascent peptidoglycan strands endolytically to terminate their elongation.</text>
</comment>
<evidence type="ECO:0000313" key="9">
    <source>
        <dbReference type="EMBL" id="MDI3404109.1"/>
    </source>
</evidence>
<evidence type="ECO:0000256" key="2">
    <source>
        <dbReference type="ARBA" id="ARBA00022692"/>
    </source>
</evidence>
<keyword evidence="5 7" id="KW-0456">Lyase</keyword>
<dbReference type="InterPro" id="IPR003770">
    <property type="entry name" value="MLTG-like"/>
</dbReference>
<dbReference type="HAMAP" id="MF_02065">
    <property type="entry name" value="MltG"/>
    <property type="match status" value="1"/>
</dbReference>
<evidence type="ECO:0000256" key="8">
    <source>
        <dbReference type="SAM" id="MobiDB-lite"/>
    </source>
</evidence>
<gene>
    <name evidence="7 9" type="primary">mltG</name>
    <name evidence="9" type="ORF">QIS96_09770</name>
</gene>
<organism evidence="9 10">
    <name type="scientific">Streptomyces cavernicola</name>
    <dbReference type="NCBI Taxonomy" id="3043613"/>
    <lineage>
        <taxon>Bacteria</taxon>
        <taxon>Bacillati</taxon>
        <taxon>Actinomycetota</taxon>
        <taxon>Actinomycetes</taxon>
        <taxon>Kitasatosporales</taxon>
        <taxon>Streptomycetaceae</taxon>
        <taxon>Streptomyces</taxon>
    </lineage>
</organism>
<keyword evidence="4 7" id="KW-0472">Membrane</keyword>
<evidence type="ECO:0000256" key="5">
    <source>
        <dbReference type="ARBA" id="ARBA00023239"/>
    </source>
</evidence>
<keyword evidence="2 7" id="KW-0812">Transmembrane</keyword>
<evidence type="ECO:0000256" key="6">
    <source>
        <dbReference type="ARBA" id="ARBA00023316"/>
    </source>
</evidence>
<feature type="site" description="Important for catalytic activity" evidence="7">
    <location>
        <position position="155"/>
    </location>
</feature>
<keyword evidence="6 7" id="KW-0961">Cell wall biogenesis/degradation</keyword>
<comment type="similarity">
    <text evidence="7">Belongs to the transglycosylase MltG family.</text>
</comment>
<dbReference type="Proteomes" id="UP001223978">
    <property type="component" value="Unassembled WGS sequence"/>
</dbReference>
<keyword evidence="3 7" id="KW-1133">Transmembrane helix</keyword>
<proteinExistence type="inferred from homology"/>
<evidence type="ECO:0000256" key="3">
    <source>
        <dbReference type="ARBA" id="ARBA00022989"/>
    </source>
</evidence>
<name>A0ABT6S8A1_9ACTN</name>
<keyword evidence="10" id="KW-1185">Reference proteome</keyword>
<dbReference type="RefSeq" id="WP_282542063.1">
    <property type="nucleotide sequence ID" value="NZ_JASCIQ010000008.1"/>
</dbReference>
<dbReference type="CDD" id="cd08010">
    <property type="entry name" value="MltG_like"/>
    <property type="match status" value="1"/>
</dbReference>
<evidence type="ECO:0000256" key="4">
    <source>
        <dbReference type="ARBA" id="ARBA00023136"/>
    </source>
</evidence>
<feature type="region of interest" description="Disordered" evidence="8">
    <location>
        <begin position="199"/>
        <end position="222"/>
    </location>
</feature>
<dbReference type="PANTHER" id="PTHR30518:SF2">
    <property type="entry name" value="ENDOLYTIC MUREIN TRANSGLYCOSYLASE"/>
    <property type="match status" value="1"/>
</dbReference>
<feature type="compositionally biased region" description="Basic and acidic residues" evidence="8">
    <location>
        <begin position="263"/>
        <end position="288"/>
    </location>
</feature>
<dbReference type="PANTHER" id="PTHR30518">
    <property type="entry name" value="ENDOLYTIC MUREIN TRANSGLYCOSYLASE"/>
    <property type="match status" value="1"/>
</dbReference>
<feature type="region of interest" description="Disordered" evidence="8">
    <location>
        <begin position="263"/>
        <end position="297"/>
    </location>
</feature>
<evidence type="ECO:0000313" key="10">
    <source>
        <dbReference type="Proteomes" id="UP001223978"/>
    </source>
</evidence>
<accession>A0ABT6S8A1</accession>
<sequence length="297" mass="32097">MVNKTPRQGKIRLTRRGRVALLVTGALVIGTAVAVPLLLNRGDDRPDTLLVPEGWRAGQVYEAVDKALGVEKGTTKKVAGSSGLKLPGESGGNPEGYLFPATYPIGGKSTPKSVLAYMVDTANKKFGAGSVTAGADRNAVSVYQLVTIASIVQAEADTKKDMAKVARVVYNRLDRGMPLQMDSTLNYALNRSTLDTKNADTKLKSPYNTYEKTGLPPTPIANPGQEALEAALAPTEGDWLYFVTVKPGDTRFTVDYQQHRSNVEEFNREFNRDRQSEGAQQPKEREQAPKTNANAAG</sequence>
<comment type="caution">
    <text evidence="9">The sequence shown here is derived from an EMBL/GenBank/DDBJ whole genome shotgun (WGS) entry which is preliminary data.</text>
</comment>
<keyword evidence="1 7" id="KW-1003">Cell membrane</keyword>
<dbReference type="EC" id="4.2.2.29" evidence="7"/>
<dbReference type="Pfam" id="PF02618">
    <property type="entry name" value="YceG"/>
    <property type="match status" value="1"/>
</dbReference>
<protein>
    <recommendedName>
        <fullName evidence="7">Endolytic murein transglycosylase</fullName>
        <ecNumber evidence="7">4.2.2.29</ecNumber>
    </recommendedName>
    <alternativeName>
        <fullName evidence="7">Peptidoglycan lytic transglycosylase</fullName>
    </alternativeName>
    <alternativeName>
        <fullName evidence="7">Peptidoglycan polymerization terminase</fullName>
    </alternativeName>
</protein>
<evidence type="ECO:0000256" key="7">
    <source>
        <dbReference type="HAMAP-Rule" id="MF_02065"/>
    </source>
</evidence>
<reference evidence="9 10" key="1">
    <citation type="submission" date="2023-05" db="EMBL/GenBank/DDBJ databases">
        <title>Draft genome sequence of Streptomyces sp. B-S-A6 isolated from a cave soil in Thailand.</title>
        <authorList>
            <person name="Chamroensaksri N."/>
            <person name="Muangham S."/>
        </authorList>
    </citation>
    <scope>NUCLEOTIDE SEQUENCE [LARGE SCALE GENOMIC DNA]</scope>
    <source>
        <strain evidence="9 10">B-S-A6</strain>
    </source>
</reference>
<comment type="catalytic activity">
    <reaction evidence="7">
        <text>a peptidoglycan chain = a peptidoglycan chain with N-acetyl-1,6-anhydromuramyl-[peptide] at the reducing end + a peptidoglycan chain with N-acetylglucosamine at the non-reducing end.</text>
        <dbReference type="EC" id="4.2.2.29"/>
    </reaction>
</comment>